<dbReference type="OrthoDB" id="7032350at2"/>
<gene>
    <name evidence="2" type="ordered locus">Daro_2692</name>
</gene>
<feature type="compositionally biased region" description="Low complexity" evidence="1">
    <location>
        <begin position="160"/>
        <end position="170"/>
    </location>
</feature>
<sequence length="692" mass="73248">MAAKKLRIKTQPRNFSLGGAIGAPAIDPNGSDYDAINAEKTARWAAEDAAKAAKYGIKSDVTPLAERPTSPVSTSLASMAMQQPGQTTWQQDMDARQNRIAGYTDKLRGMEQAGRANSLMGSSSSISTGYENGGKIDAEELMRQMTAKYGAPAAGPSTQPPVQQVPQQPKQQPPVQPQPQGIVGIIKNRGVQIDKAVNGYARGGKPRGIAMEALGDRLGEGASEIKGPGTASSDSIPAVVGGTGEPIRVANGERIVSVAQDRFLERYARAKGFESLDAMLEEGTGKPVGPTIKAGKRAAADGMQPANYRPEINGLTWDDKRFDPTKEQMAQGTGAIAIKTGPNAGKNIAIGPQNYTAADGSSTSDWSKTAQYAQGLAQAQKDRDTLATMQRDRLERDAYDPSITDPNVQSNARAQIVEQDAKAAKFGEAQGRMLDNQLKHTKLASEGAMAGLQAQYLAETDPTRRSQLAEQIRGINGKGDGAQQWQHVETERGMMAFNPKTLRMEPISGPDGAPVMGNKPLTEFQGKSTGFGMRAENASGIIDQVGKNGAVQPSLLKRAVEDVPLVGGGLGMLANKTQSPEQQQIEQAQRDFVNAVLRQESGAAISKSEFDNAKLQYFPQPGDSPKVIAQKKANREMAVNGFRISAGPGAKNFGGAPAQPQQPGAPKVGMVEGGHVYLGGNPADPASWKAVQ</sequence>
<feature type="region of interest" description="Disordered" evidence="1">
    <location>
        <begin position="650"/>
        <end position="671"/>
    </location>
</feature>
<dbReference type="STRING" id="159087.Daro_2692"/>
<feature type="compositionally biased region" description="Low complexity" evidence="1">
    <location>
        <begin position="654"/>
        <end position="666"/>
    </location>
</feature>
<evidence type="ECO:0000313" key="2">
    <source>
        <dbReference type="EMBL" id="AAZ47422.1"/>
    </source>
</evidence>
<reference evidence="2" key="1">
    <citation type="submission" date="2005-08" db="EMBL/GenBank/DDBJ databases">
        <title>Complete sequence of Dechloromonas aromatica RCB.</title>
        <authorList>
            <person name="Salinero K.K."/>
            <person name="Copeland A."/>
            <person name="Lucas S."/>
            <person name="Lapidus A."/>
            <person name="Barry K."/>
            <person name="Detter J.C."/>
            <person name="Glavina T."/>
            <person name="Hammon N."/>
            <person name="Israni S."/>
            <person name="Pitluck S."/>
            <person name="Di Bartolo G."/>
            <person name="Trong S."/>
            <person name="Schmutz J."/>
            <person name="Larimer F."/>
            <person name="Land M."/>
            <person name="Ivanova N."/>
            <person name="Richardson P."/>
        </authorList>
    </citation>
    <scope>NUCLEOTIDE SEQUENCE</scope>
    <source>
        <strain evidence="2">RCB</strain>
    </source>
</reference>
<proteinExistence type="predicted"/>
<dbReference type="HOGENOM" id="CLU_397791_0_0_4"/>
<accession>Q47CK9</accession>
<dbReference type="KEGG" id="dar:Daro_2692"/>
<dbReference type="eggNOG" id="ENOG5033FRF">
    <property type="taxonomic scope" value="Bacteria"/>
</dbReference>
<name>Q47CK9_DECAR</name>
<evidence type="ECO:0000256" key="1">
    <source>
        <dbReference type="SAM" id="MobiDB-lite"/>
    </source>
</evidence>
<dbReference type="EMBL" id="CP000089">
    <property type="protein sequence ID" value="AAZ47422.1"/>
    <property type="molecule type" value="Genomic_DNA"/>
</dbReference>
<organism evidence="2">
    <name type="scientific">Dechloromonas aromatica (strain RCB)</name>
    <dbReference type="NCBI Taxonomy" id="159087"/>
    <lineage>
        <taxon>Bacteria</taxon>
        <taxon>Pseudomonadati</taxon>
        <taxon>Pseudomonadota</taxon>
        <taxon>Betaproteobacteria</taxon>
        <taxon>Rhodocyclales</taxon>
        <taxon>Azonexaceae</taxon>
        <taxon>Dechloromonas</taxon>
    </lineage>
</organism>
<protein>
    <submittedName>
        <fullName evidence="2">Uncharacterized protein</fullName>
    </submittedName>
</protein>
<dbReference type="AlphaFoldDB" id="Q47CK9"/>
<feature type="region of interest" description="Disordered" evidence="1">
    <location>
        <begin position="150"/>
        <end position="177"/>
    </location>
</feature>